<organism evidence="3 4">
    <name type="scientific">Saccharothrix carnea</name>
    <dbReference type="NCBI Taxonomy" id="1280637"/>
    <lineage>
        <taxon>Bacteria</taxon>
        <taxon>Bacillati</taxon>
        <taxon>Actinomycetota</taxon>
        <taxon>Actinomycetes</taxon>
        <taxon>Pseudonocardiales</taxon>
        <taxon>Pseudonocardiaceae</taxon>
        <taxon>Saccharothrix</taxon>
    </lineage>
</organism>
<sequence length="95" mass="10146">MGEPSTIGVRELNQRTSAVLKRVRGGERITVTEHGEPVAYLVPVQSDADVLDRLVAAGQAIAPSRTGALVMPPDRGDADVDVAAELVAARDEERW</sequence>
<proteinExistence type="inferred from homology"/>
<comment type="caution">
    <text evidence="3">The sequence shown here is derived from an EMBL/GenBank/DDBJ whole genome shotgun (WGS) entry which is preliminary data.</text>
</comment>
<dbReference type="AlphaFoldDB" id="A0A2P8IAB5"/>
<protein>
    <recommendedName>
        <fullName evidence="2">Antitoxin</fullName>
    </recommendedName>
</protein>
<dbReference type="PANTHER" id="PTHR35377">
    <property type="entry name" value="ANTITOXIN VAPB49-RELATED-RELATED"/>
    <property type="match status" value="1"/>
</dbReference>
<dbReference type="PANTHER" id="PTHR35377:SF5">
    <property type="entry name" value="ANTITOXIN VAPB46"/>
    <property type="match status" value="1"/>
</dbReference>
<dbReference type="NCBIfam" id="TIGR01552">
    <property type="entry name" value="phd_fam"/>
    <property type="match status" value="1"/>
</dbReference>
<dbReference type="RefSeq" id="WP_106616568.1">
    <property type="nucleotide sequence ID" value="NZ_PYAX01000005.1"/>
</dbReference>
<evidence type="ECO:0000256" key="2">
    <source>
        <dbReference type="RuleBase" id="RU362080"/>
    </source>
</evidence>
<dbReference type="SUPFAM" id="SSF143120">
    <property type="entry name" value="YefM-like"/>
    <property type="match status" value="1"/>
</dbReference>
<keyword evidence="4" id="KW-1185">Reference proteome</keyword>
<dbReference type="InterPro" id="IPR006442">
    <property type="entry name" value="Antitoxin_Phd/YefM"/>
</dbReference>
<dbReference type="GO" id="GO:0097351">
    <property type="term" value="F:toxin sequestering activity"/>
    <property type="evidence" value="ECO:0007669"/>
    <property type="project" value="TreeGrafter"/>
</dbReference>
<dbReference type="EMBL" id="PYAX01000005">
    <property type="protein sequence ID" value="PSL55402.1"/>
    <property type="molecule type" value="Genomic_DNA"/>
</dbReference>
<reference evidence="3 4" key="1">
    <citation type="submission" date="2018-03" db="EMBL/GenBank/DDBJ databases">
        <title>Genomic Encyclopedia of Type Strains, Phase III (KMG-III): the genomes of soil and plant-associated and newly described type strains.</title>
        <authorList>
            <person name="Whitman W."/>
        </authorList>
    </citation>
    <scope>NUCLEOTIDE SEQUENCE [LARGE SCALE GENOMIC DNA]</scope>
    <source>
        <strain evidence="3 4">CGMCC 4.7097</strain>
    </source>
</reference>
<dbReference type="Proteomes" id="UP000241118">
    <property type="component" value="Unassembled WGS sequence"/>
</dbReference>
<dbReference type="Gene3D" id="3.40.1620.10">
    <property type="entry name" value="YefM-like domain"/>
    <property type="match status" value="1"/>
</dbReference>
<dbReference type="Pfam" id="PF02604">
    <property type="entry name" value="PhdYeFM_antitox"/>
    <property type="match status" value="1"/>
</dbReference>
<dbReference type="InterPro" id="IPR051416">
    <property type="entry name" value="phD-YefM_TA_antitoxins"/>
</dbReference>
<evidence type="ECO:0000313" key="4">
    <source>
        <dbReference type="Proteomes" id="UP000241118"/>
    </source>
</evidence>
<dbReference type="InterPro" id="IPR036165">
    <property type="entry name" value="YefM-like_sf"/>
</dbReference>
<accession>A0A2P8IAB5</accession>
<evidence type="ECO:0000313" key="3">
    <source>
        <dbReference type="EMBL" id="PSL55402.1"/>
    </source>
</evidence>
<comment type="similarity">
    <text evidence="1 2">Belongs to the phD/YefM antitoxin family.</text>
</comment>
<comment type="function">
    <text evidence="2">Antitoxin component of a type II toxin-antitoxin (TA) system.</text>
</comment>
<name>A0A2P8IAB5_SACCR</name>
<evidence type="ECO:0000256" key="1">
    <source>
        <dbReference type="ARBA" id="ARBA00009981"/>
    </source>
</evidence>
<gene>
    <name evidence="3" type="ORF">B0I31_105364</name>
</gene>
<dbReference type="OrthoDB" id="557859at2"/>